<accession>A0ABU9YUI7</accession>
<evidence type="ECO:0000313" key="9">
    <source>
        <dbReference type="Proteomes" id="UP001410394"/>
    </source>
</evidence>
<proteinExistence type="inferred from homology"/>
<sequence>MSDDKRIPVTLLTGFLGSGKTTLLNAILRDPAMAGSAVLINEVGEIGLDHLLVQEVSEEIILLESGCLCCAVRGDLVKALRDLFMRRLRREIPALDRVIIETSGLADPAPVIHTLLEDFFIAERFVLQGVLSTLDVRNVHWQTAQHGEAMRQIVMADRVVFTKCDLASEAEIALAEARVEEINPSVACWRSAPGALPPGLLSELAPYSPAARPAQTLAWLGDARAAEQARLKARRSAFGGAAPASLHAAHSASVHTHVLRFAAPLDWQRFTTALDMLLLVSGDAILRIKGLVAVIDEDTPRVIHVVQHERYPSHNLAAWPDDDHSTRLVFIVDDLPRSVLDTVFAAFCDATQDATDAH</sequence>
<evidence type="ECO:0000259" key="7">
    <source>
        <dbReference type="SMART" id="SM00833"/>
    </source>
</evidence>
<dbReference type="Gene3D" id="3.30.1220.10">
    <property type="entry name" value="CobW-like, C-terminal domain"/>
    <property type="match status" value="1"/>
</dbReference>
<comment type="catalytic activity">
    <reaction evidence="6">
        <text>GTP + H2O = GDP + phosphate + H(+)</text>
        <dbReference type="Rhea" id="RHEA:19669"/>
        <dbReference type="ChEBI" id="CHEBI:15377"/>
        <dbReference type="ChEBI" id="CHEBI:15378"/>
        <dbReference type="ChEBI" id="CHEBI:37565"/>
        <dbReference type="ChEBI" id="CHEBI:43474"/>
        <dbReference type="ChEBI" id="CHEBI:58189"/>
    </reaction>
    <physiologicalReaction direction="left-to-right" evidence="6">
        <dbReference type="Rhea" id="RHEA:19670"/>
    </physiologicalReaction>
</comment>
<dbReference type="SUPFAM" id="SSF90002">
    <property type="entry name" value="Hypothetical protein YjiA, C-terminal domain"/>
    <property type="match status" value="1"/>
</dbReference>
<dbReference type="CDD" id="cd03112">
    <property type="entry name" value="CobW-like"/>
    <property type="match status" value="1"/>
</dbReference>
<comment type="caution">
    <text evidence="8">The sequence shown here is derived from an EMBL/GenBank/DDBJ whole genome shotgun (WGS) entry which is preliminary data.</text>
</comment>
<dbReference type="Pfam" id="PF02492">
    <property type="entry name" value="cobW"/>
    <property type="match status" value="1"/>
</dbReference>
<dbReference type="PANTHER" id="PTHR13748">
    <property type="entry name" value="COBW-RELATED"/>
    <property type="match status" value="1"/>
</dbReference>
<organism evidence="8 9">
    <name type="scientific">Uliginosibacterium sediminicola</name>
    <dbReference type="NCBI Taxonomy" id="2024550"/>
    <lineage>
        <taxon>Bacteria</taxon>
        <taxon>Pseudomonadati</taxon>
        <taxon>Pseudomonadota</taxon>
        <taxon>Betaproteobacteria</taxon>
        <taxon>Rhodocyclales</taxon>
        <taxon>Zoogloeaceae</taxon>
        <taxon>Uliginosibacterium</taxon>
    </lineage>
</organism>
<dbReference type="InterPro" id="IPR011629">
    <property type="entry name" value="CobW-like_C"/>
</dbReference>
<dbReference type="Gene3D" id="3.40.50.300">
    <property type="entry name" value="P-loop containing nucleotide triphosphate hydrolases"/>
    <property type="match status" value="1"/>
</dbReference>
<evidence type="ECO:0000256" key="3">
    <source>
        <dbReference type="ARBA" id="ARBA00023186"/>
    </source>
</evidence>
<feature type="domain" description="CobW C-terminal" evidence="7">
    <location>
        <begin position="254"/>
        <end position="348"/>
    </location>
</feature>
<name>A0ABU9YUI7_9RHOO</name>
<reference evidence="8 9" key="1">
    <citation type="journal article" date="2018" name="Int. J. Syst. Evol. Microbiol.">
        <title>Uliginosibacterium sediminicola sp. nov., isolated from freshwater sediment.</title>
        <authorList>
            <person name="Hwang W.M."/>
            <person name="Kim S.M."/>
            <person name="Kang K."/>
            <person name="Ahn T.Y."/>
        </authorList>
    </citation>
    <scope>NUCLEOTIDE SEQUENCE [LARGE SCALE GENOMIC DNA]</scope>
    <source>
        <strain evidence="8 9">M1-21</strain>
    </source>
</reference>
<evidence type="ECO:0000256" key="4">
    <source>
        <dbReference type="ARBA" id="ARBA00034320"/>
    </source>
</evidence>
<dbReference type="Proteomes" id="UP001410394">
    <property type="component" value="Unassembled WGS sequence"/>
</dbReference>
<comment type="similarity">
    <text evidence="4">Belongs to the SIMIBI class G3E GTPase family. ZNG1 subfamily.</text>
</comment>
<dbReference type="InterPro" id="IPR003495">
    <property type="entry name" value="CobW/HypB/UreG_nucleotide-bd"/>
</dbReference>
<dbReference type="InterPro" id="IPR027417">
    <property type="entry name" value="P-loop_NTPase"/>
</dbReference>
<dbReference type="RefSeq" id="WP_345918127.1">
    <property type="nucleotide sequence ID" value="NZ_JBDIVE010000001.1"/>
</dbReference>
<evidence type="ECO:0000313" key="8">
    <source>
        <dbReference type="EMBL" id="MEN3067360.1"/>
    </source>
</evidence>
<protein>
    <submittedName>
        <fullName evidence="8">GTP-binding protein</fullName>
    </submittedName>
</protein>
<keyword evidence="2" id="KW-0378">Hydrolase</keyword>
<evidence type="ECO:0000256" key="6">
    <source>
        <dbReference type="ARBA" id="ARBA00049117"/>
    </source>
</evidence>
<keyword evidence="1" id="KW-0547">Nucleotide-binding</keyword>
<comment type="function">
    <text evidence="5">Zinc chaperone that directly transfers zinc cofactor to target proteins, thereby activating them. Zinc is transferred from the CXCC motif in the GTPase domain to the zinc binding site in target proteins in a process requiring GTP hydrolysis.</text>
</comment>
<evidence type="ECO:0000256" key="2">
    <source>
        <dbReference type="ARBA" id="ARBA00022801"/>
    </source>
</evidence>
<dbReference type="Pfam" id="PF07683">
    <property type="entry name" value="CobW_C"/>
    <property type="match status" value="1"/>
</dbReference>
<dbReference type="InterPro" id="IPR036627">
    <property type="entry name" value="CobW-likC_sf"/>
</dbReference>
<gene>
    <name evidence="8" type="ORF">ABDB84_02645</name>
</gene>
<dbReference type="SUPFAM" id="SSF52540">
    <property type="entry name" value="P-loop containing nucleoside triphosphate hydrolases"/>
    <property type="match status" value="1"/>
</dbReference>
<evidence type="ECO:0000256" key="1">
    <source>
        <dbReference type="ARBA" id="ARBA00022741"/>
    </source>
</evidence>
<dbReference type="EMBL" id="JBDIVE010000001">
    <property type="protein sequence ID" value="MEN3067360.1"/>
    <property type="molecule type" value="Genomic_DNA"/>
</dbReference>
<evidence type="ECO:0000256" key="5">
    <source>
        <dbReference type="ARBA" id="ARBA00045658"/>
    </source>
</evidence>
<keyword evidence="9" id="KW-1185">Reference proteome</keyword>
<keyword evidence="3" id="KW-0143">Chaperone</keyword>
<dbReference type="InterPro" id="IPR051316">
    <property type="entry name" value="Zinc-reg_GTPase_activator"/>
</dbReference>
<dbReference type="PANTHER" id="PTHR13748:SF62">
    <property type="entry name" value="COBW DOMAIN-CONTAINING PROTEIN"/>
    <property type="match status" value="1"/>
</dbReference>
<dbReference type="SMART" id="SM00833">
    <property type="entry name" value="CobW_C"/>
    <property type="match status" value="1"/>
</dbReference>